<dbReference type="SUPFAM" id="SSF47699">
    <property type="entry name" value="Bifunctional inhibitor/lipid-transfer protein/seed storage 2S albumin"/>
    <property type="match status" value="1"/>
</dbReference>
<comment type="caution">
    <text evidence="4">The sequence shown here is derived from an EMBL/GenBank/DDBJ whole genome shotgun (WGS) entry which is preliminary data.</text>
</comment>
<accession>A0ABU6S6B2</accession>
<feature type="chain" id="PRO_5045254612" description="Hydrophobic seed protein domain-containing protein" evidence="2">
    <location>
        <begin position="24"/>
        <end position="195"/>
    </location>
</feature>
<dbReference type="InterPro" id="IPR036312">
    <property type="entry name" value="Bifun_inhib/LTP/seed_sf"/>
</dbReference>
<comment type="similarity">
    <text evidence="1">Belongs to the plant LTP family. PEARLI1 subfamily.</text>
</comment>
<evidence type="ECO:0000256" key="2">
    <source>
        <dbReference type="SAM" id="SignalP"/>
    </source>
</evidence>
<evidence type="ECO:0000259" key="3">
    <source>
        <dbReference type="Pfam" id="PF14547"/>
    </source>
</evidence>
<dbReference type="Gene3D" id="1.10.110.10">
    <property type="entry name" value="Plant lipid-transfer and hydrophobic proteins"/>
    <property type="match status" value="1"/>
</dbReference>
<sequence length="195" mass="20596">MGSNKAMASILALLLLFSTTTMSQTPPPMATPPPSPPPPVSCPIDSIRLRLCLGLLGLLNVTVGTPPTGGCCPILGGLASLQAGACACTTARIGLLGGILSNVTNIAFFFLLLVAFCATASCRSFIRHLLLTPSSFLHPTLPYSYPFTEIRSFSLFPSEIDIRPSLAALFNSATSLSPLPLPPFSSCYDYKQLLY</sequence>
<keyword evidence="5" id="KW-1185">Reference proteome</keyword>
<feature type="domain" description="Hydrophobic seed protein" evidence="3">
    <location>
        <begin position="42"/>
        <end position="117"/>
    </location>
</feature>
<dbReference type="Proteomes" id="UP001341840">
    <property type="component" value="Unassembled WGS sequence"/>
</dbReference>
<evidence type="ECO:0000313" key="4">
    <source>
        <dbReference type="EMBL" id="MED6131714.1"/>
    </source>
</evidence>
<protein>
    <recommendedName>
        <fullName evidence="3">Hydrophobic seed protein domain-containing protein</fullName>
    </recommendedName>
</protein>
<keyword evidence="2" id="KW-0732">Signal</keyword>
<feature type="signal peptide" evidence="2">
    <location>
        <begin position="1"/>
        <end position="23"/>
    </location>
</feature>
<dbReference type="InterPro" id="IPR051636">
    <property type="entry name" value="Plant_LTP/defense-related"/>
</dbReference>
<name>A0ABU6S6B2_9FABA</name>
<gene>
    <name evidence="4" type="ORF">PIB30_012151</name>
</gene>
<dbReference type="EMBL" id="JASCZI010060445">
    <property type="protein sequence ID" value="MED6131714.1"/>
    <property type="molecule type" value="Genomic_DNA"/>
</dbReference>
<reference evidence="4 5" key="1">
    <citation type="journal article" date="2023" name="Plants (Basel)">
        <title>Bridging the Gap: Combining Genomics and Transcriptomics Approaches to Understand Stylosanthes scabra, an Orphan Legume from the Brazilian Caatinga.</title>
        <authorList>
            <person name="Ferreira-Neto J.R.C."/>
            <person name="da Silva M.D."/>
            <person name="Binneck E."/>
            <person name="de Melo N.F."/>
            <person name="da Silva R.H."/>
            <person name="de Melo A.L.T.M."/>
            <person name="Pandolfi V."/>
            <person name="Bustamante F.O."/>
            <person name="Brasileiro-Vidal A.C."/>
            <person name="Benko-Iseppon A.M."/>
        </authorList>
    </citation>
    <scope>NUCLEOTIDE SEQUENCE [LARGE SCALE GENOMIC DNA]</scope>
    <source>
        <tissue evidence="4">Leaves</tissue>
    </source>
</reference>
<evidence type="ECO:0000313" key="5">
    <source>
        <dbReference type="Proteomes" id="UP001341840"/>
    </source>
</evidence>
<proteinExistence type="inferred from homology"/>
<dbReference type="Pfam" id="PF14547">
    <property type="entry name" value="Hydrophob_seed"/>
    <property type="match status" value="1"/>
</dbReference>
<organism evidence="4 5">
    <name type="scientific">Stylosanthes scabra</name>
    <dbReference type="NCBI Taxonomy" id="79078"/>
    <lineage>
        <taxon>Eukaryota</taxon>
        <taxon>Viridiplantae</taxon>
        <taxon>Streptophyta</taxon>
        <taxon>Embryophyta</taxon>
        <taxon>Tracheophyta</taxon>
        <taxon>Spermatophyta</taxon>
        <taxon>Magnoliopsida</taxon>
        <taxon>eudicotyledons</taxon>
        <taxon>Gunneridae</taxon>
        <taxon>Pentapetalae</taxon>
        <taxon>rosids</taxon>
        <taxon>fabids</taxon>
        <taxon>Fabales</taxon>
        <taxon>Fabaceae</taxon>
        <taxon>Papilionoideae</taxon>
        <taxon>50 kb inversion clade</taxon>
        <taxon>dalbergioids sensu lato</taxon>
        <taxon>Dalbergieae</taxon>
        <taxon>Pterocarpus clade</taxon>
        <taxon>Stylosanthes</taxon>
    </lineage>
</organism>
<dbReference type="PANTHER" id="PTHR31731">
    <property type="match status" value="1"/>
</dbReference>
<dbReference type="InterPro" id="IPR027923">
    <property type="entry name" value="Hydrophob_seed_dom"/>
</dbReference>
<evidence type="ECO:0000256" key="1">
    <source>
        <dbReference type="ARBA" id="ARBA00008965"/>
    </source>
</evidence>